<dbReference type="PANTHER" id="PTHR30108">
    <property type="entry name" value="3-OCTAPRENYL-4-HYDROXYBENZOATE CARBOXY-LYASE-RELATED"/>
    <property type="match status" value="1"/>
</dbReference>
<dbReference type="InterPro" id="IPR002830">
    <property type="entry name" value="UbiD"/>
</dbReference>
<evidence type="ECO:0000259" key="2">
    <source>
        <dbReference type="Pfam" id="PF20695"/>
    </source>
</evidence>
<comment type="caution">
    <text evidence="4">The sequence shown here is derived from an EMBL/GenBank/DDBJ whole genome shotgun (WGS) entry which is preliminary data.</text>
</comment>
<gene>
    <name evidence="4" type="ORF">HNQ77_004754</name>
</gene>
<proteinExistence type="predicted"/>
<dbReference type="AlphaFoldDB" id="A0A841JZ68"/>
<dbReference type="InterPro" id="IPR049383">
    <property type="entry name" value="UbiD-like_N"/>
</dbReference>
<dbReference type="EC" id="4.1.1.98" evidence="4"/>
<sequence>MPQQSLSEYVDALEKAGLLKRIKEEKRVDELPRIMEDNPDVAVLVEKVKDSQFPFFANGYGVRPMYALALECDYKDVGIEIAKRSALREKPQLVDKAPVKDVILKGDDIDLTIFPLFHHHPGDGHAYLNDTNVVTRNPDTGLIDQGIYRFMYRSKNQTNIDMRNDTHGARINAKRYRELGKDMPIAVIIGGPTLDKIASMVSFPGVDDWDILGGFYGESAKLVKCETNDLTVPANAEIVIEGRVITTEGWIHDEGPYGEYTGTYGGGLPHNNRFEVDCITYRKGAIYQYATIGGLHPGRTDMYAFQPAIEGDLYLAMQRAGILVQNVYLPYAGCSNIAYASIKTRGGGDAKQALALMLAGSRQWMPKVAYVFDHDVDIYNDERVKWAQAWRFNPAKGTMILPDQNMLPLDPSLGTDHPPVSVSKIGFDCTIPLVGQVDPLAYAAATVSDPIDQPTNVKVLGEAEVVKEMEALIREKPRTWRELTTHFAGQPYPILYRAFGQLRPKLGRMADLRPDYPYTFAETNFVYGNGQK</sequence>
<organism evidence="4 5">
    <name type="scientific">Silvibacterium bohemicum</name>
    <dbReference type="NCBI Taxonomy" id="1577686"/>
    <lineage>
        <taxon>Bacteria</taxon>
        <taxon>Pseudomonadati</taxon>
        <taxon>Acidobacteriota</taxon>
        <taxon>Terriglobia</taxon>
        <taxon>Terriglobales</taxon>
        <taxon>Acidobacteriaceae</taxon>
        <taxon>Silvibacterium</taxon>
    </lineage>
</organism>
<feature type="domain" description="3-octaprenyl-4-hydroxybenzoate carboxy-lyase-like N-terminal" evidence="2">
    <location>
        <begin position="10"/>
        <end position="84"/>
    </location>
</feature>
<dbReference type="GO" id="GO:0005737">
    <property type="term" value="C:cytoplasm"/>
    <property type="evidence" value="ECO:0007669"/>
    <property type="project" value="TreeGrafter"/>
</dbReference>
<dbReference type="Pfam" id="PF20696">
    <property type="entry name" value="UbiD_C"/>
    <property type="match status" value="1"/>
</dbReference>
<dbReference type="EMBL" id="JACHEK010000011">
    <property type="protein sequence ID" value="MBB6146773.1"/>
    <property type="molecule type" value="Genomic_DNA"/>
</dbReference>
<dbReference type="SUPFAM" id="SSF50475">
    <property type="entry name" value="FMN-binding split barrel"/>
    <property type="match status" value="1"/>
</dbReference>
<dbReference type="InterPro" id="IPR048304">
    <property type="entry name" value="UbiD_Rift_dom"/>
</dbReference>
<dbReference type="SUPFAM" id="SSF143968">
    <property type="entry name" value="UbiD C-terminal domain-like"/>
    <property type="match status" value="1"/>
</dbReference>
<protein>
    <submittedName>
        <fullName evidence="4">4-hydroxy-3-polyprenylbenzoate decarboxylase</fullName>
        <ecNumber evidence="4">4.1.1.98</ecNumber>
    </submittedName>
</protein>
<evidence type="ECO:0000313" key="5">
    <source>
        <dbReference type="Proteomes" id="UP000538666"/>
    </source>
</evidence>
<dbReference type="Pfam" id="PF01977">
    <property type="entry name" value="UbiD"/>
    <property type="match status" value="1"/>
</dbReference>
<evidence type="ECO:0000259" key="1">
    <source>
        <dbReference type="Pfam" id="PF01977"/>
    </source>
</evidence>
<dbReference type="Gene3D" id="3.40.1670.10">
    <property type="entry name" value="UbiD C-terminal domain-like"/>
    <property type="match status" value="1"/>
</dbReference>
<keyword evidence="4" id="KW-0456">Lyase</keyword>
<dbReference type="GO" id="GO:0008694">
    <property type="term" value="F:4-hydroxy-3-polyprenylbenzoate decarboxylase activity"/>
    <property type="evidence" value="ECO:0007669"/>
    <property type="project" value="UniProtKB-EC"/>
</dbReference>
<evidence type="ECO:0000259" key="3">
    <source>
        <dbReference type="Pfam" id="PF20696"/>
    </source>
</evidence>
<dbReference type="RefSeq" id="WP_050061349.1">
    <property type="nucleotide sequence ID" value="NZ_JACHEK010000011.1"/>
</dbReference>
<reference evidence="4 5" key="1">
    <citation type="submission" date="2020-08" db="EMBL/GenBank/DDBJ databases">
        <title>Genomic Encyclopedia of Type Strains, Phase IV (KMG-IV): sequencing the most valuable type-strain genomes for metagenomic binning, comparative biology and taxonomic classification.</title>
        <authorList>
            <person name="Goeker M."/>
        </authorList>
    </citation>
    <scope>NUCLEOTIDE SEQUENCE [LARGE SCALE GENOMIC DNA]</scope>
    <source>
        <strain evidence="4 5">DSM 103733</strain>
    </source>
</reference>
<accession>A0A841JZ68</accession>
<name>A0A841JZ68_9BACT</name>
<dbReference type="InterPro" id="IPR049381">
    <property type="entry name" value="UbiD-like_C"/>
</dbReference>
<feature type="domain" description="3-octaprenyl-4-hydroxybenzoate carboxy-lyase-like C-terminal" evidence="3">
    <location>
        <begin position="314"/>
        <end position="429"/>
    </location>
</feature>
<evidence type="ECO:0000313" key="4">
    <source>
        <dbReference type="EMBL" id="MBB6146773.1"/>
    </source>
</evidence>
<feature type="domain" description="3-octaprenyl-4-hydroxybenzoate carboxy-lyase-like Rift-related" evidence="1">
    <location>
        <begin position="95"/>
        <end position="294"/>
    </location>
</feature>
<dbReference type="OrthoDB" id="9809841at2"/>
<dbReference type="Pfam" id="PF20695">
    <property type="entry name" value="UbiD_N"/>
    <property type="match status" value="1"/>
</dbReference>
<dbReference type="PANTHER" id="PTHR30108:SF17">
    <property type="entry name" value="FERULIC ACID DECARBOXYLASE 1"/>
    <property type="match status" value="1"/>
</dbReference>
<dbReference type="Proteomes" id="UP000538666">
    <property type="component" value="Unassembled WGS sequence"/>
</dbReference>
<keyword evidence="5" id="KW-1185">Reference proteome</keyword>